<reference evidence="8 9" key="1">
    <citation type="submission" date="2018-06" db="EMBL/GenBank/DDBJ databases">
        <title>Complete Genome Sequence of Desulfobacter hydrogenophilus (DSM3380).</title>
        <authorList>
            <person name="Marietou A."/>
            <person name="Schreiber L."/>
            <person name="Marshall I."/>
            <person name="Jorgensen B."/>
        </authorList>
    </citation>
    <scope>NUCLEOTIDE SEQUENCE [LARGE SCALE GENOMIC DNA]</scope>
    <source>
        <strain evidence="8 9">DSM 3380</strain>
    </source>
</reference>
<dbReference type="GO" id="GO:0016702">
    <property type="term" value="F:oxidoreductase activity, acting on single donors with incorporation of molecular oxygen, incorporation of two atoms of oxygen"/>
    <property type="evidence" value="ECO:0007669"/>
    <property type="project" value="UniProtKB-ARBA"/>
</dbReference>
<feature type="domain" description="Extradiol ring-cleavage dioxygenase class III enzyme subunit B" evidence="6">
    <location>
        <begin position="32"/>
        <end position="271"/>
    </location>
</feature>
<evidence type="ECO:0000256" key="4">
    <source>
        <dbReference type="ARBA" id="ARBA00022833"/>
    </source>
</evidence>
<dbReference type="PANTHER" id="PTHR30096">
    <property type="entry name" value="4,5-DOPA DIOXYGENASE EXTRADIOL-LIKE PROTEIN"/>
    <property type="match status" value="1"/>
</dbReference>
<evidence type="ECO:0000313" key="8">
    <source>
        <dbReference type="EMBL" id="RAM03332.1"/>
    </source>
</evidence>
<dbReference type="Proteomes" id="UP000293902">
    <property type="component" value="Chromosome"/>
</dbReference>
<dbReference type="PIRSF" id="PIRSF006157">
    <property type="entry name" value="Doxgns_DODA"/>
    <property type="match status" value="1"/>
</dbReference>
<accession>A0A328FIM7</accession>
<dbReference type="SUPFAM" id="SSF53213">
    <property type="entry name" value="LigB-like"/>
    <property type="match status" value="1"/>
</dbReference>
<evidence type="ECO:0000313" key="9">
    <source>
        <dbReference type="Proteomes" id="UP000248798"/>
    </source>
</evidence>
<comment type="similarity">
    <text evidence="2">Belongs to the DODA-type extradiol aromatic ring-opening dioxygenase family.</text>
</comment>
<evidence type="ECO:0000256" key="5">
    <source>
        <dbReference type="ARBA" id="ARBA00023002"/>
    </source>
</evidence>
<evidence type="ECO:0000256" key="1">
    <source>
        <dbReference type="ARBA" id="ARBA00001947"/>
    </source>
</evidence>
<comment type="cofactor">
    <cofactor evidence="1">
        <name>Zn(2+)</name>
        <dbReference type="ChEBI" id="CHEBI:29105"/>
    </cofactor>
</comment>
<dbReference type="EMBL" id="QLNI01000005">
    <property type="protein sequence ID" value="RAM03332.1"/>
    <property type="molecule type" value="Genomic_DNA"/>
</dbReference>
<dbReference type="Gene3D" id="3.40.830.10">
    <property type="entry name" value="LigB-like"/>
    <property type="match status" value="1"/>
</dbReference>
<dbReference type="Proteomes" id="UP000248798">
    <property type="component" value="Unassembled WGS sequence"/>
</dbReference>
<dbReference type="InterPro" id="IPR014436">
    <property type="entry name" value="Extradiol_dOase_DODA"/>
</dbReference>
<evidence type="ECO:0000313" key="7">
    <source>
        <dbReference type="EMBL" id="QBH12701.1"/>
    </source>
</evidence>
<evidence type="ECO:0000256" key="2">
    <source>
        <dbReference type="ARBA" id="ARBA00007581"/>
    </source>
</evidence>
<keyword evidence="8" id="KW-0223">Dioxygenase</keyword>
<protein>
    <submittedName>
        <fullName evidence="8">Dioxygenase</fullName>
    </submittedName>
</protein>
<dbReference type="GO" id="GO:0008270">
    <property type="term" value="F:zinc ion binding"/>
    <property type="evidence" value="ECO:0007669"/>
    <property type="project" value="InterPro"/>
</dbReference>
<sequence>MTTPKADSAIIYIPHGGGPLPLLGHAGHDTMNALLKELATMLPKPEAVVVISAHWESEPPMVTSHPEPELIYDYYGFPKQAYEIRYPAAGHPELALKAVALLKEAGIKAKADAKRGFDHGVYIPLTLMLPKADVPCIQISLSKSLDAEKHLLMGQALRPLLKENIWLLGSGFSFHNMREFDLQAGPGFPSVPDPKNRSFQNWLIKICADEKNSPEQQRQDLLNWEHVPAARHCHPREEHLLPLMVCAGAAGYRPAHKVFDVKIMGRSSVCFFWPGTV</sequence>
<organism evidence="8 9">
    <name type="scientific">Desulfobacter hydrogenophilus</name>
    <dbReference type="NCBI Taxonomy" id="2291"/>
    <lineage>
        <taxon>Bacteria</taxon>
        <taxon>Pseudomonadati</taxon>
        <taxon>Thermodesulfobacteriota</taxon>
        <taxon>Desulfobacteria</taxon>
        <taxon>Desulfobacterales</taxon>
        <taxon>Desulfobacteraceae</taxon>
        <taxon>Desulfobacter</taxon>
    </lineage>
</organism>
<keyword evidence="10" id="KW-1185">Reference proteome</keyword>
<evidence type="ECO:0000313" key="10">
    <source>
        <dbReference type="Proteomes" id="UP000293902"/>
    </source>
</evidence>
<dbReference type="PANTHER" id="PTHR30096:SF0">
    <property type="entry name" value="4,5-DOPA DIOXYGENASE EXTRADIOL-LIKE PROTEIN"/>
    <property type="match status" value="1"/>
</dbReference>
<reference evidence="7 10" key="2">
    <citation type="submission" date="2019-02" db="EMBL/GenBank/DDBJ databases">
        <title>Complete genome sequence of Desulfobacter hydrogenophilus AcRS1.</title>
        <authorList>
            <person name="Marietou A."/>
            <person name="Lund M.B."/>
            <person name="Marshall I.P.G."/>
            <person name="Schreiber L."/>
            <person name="Jorgensen B."/>
        </authorList>
    </citation>
    <scope>NUCLEOTIDE SEQUENCE [LARGE SCALE GENOMIC DNA]</scope>
    <source>
        <strain evidence="7 10">AcRS1</strain>
    </source>
</reference>
<dbReference type="OrthoDB" id="9790889at2"/>
<name>A0A328FIM7_9BACT</name>
<dbReference type="EMBL" id="CP036313">
    <property type="protein sequence ID" value="QBH12701.1"/>
    <property type="molecule type" value="Genomic_DNA"/>
</dbReference>
<dbReference type="RefSeq" id="WP_111953698.1">
    <property type="nucleotide sequence ID" value="NZ_CP036313.1"/>
</dbReference>
<evidence type="ECO:0000256" key="3">
    <source>
        <dbReference type="ARBA" id="ARBA00022723"/>
    </source>
</evidence>
<keyword evidence="3" id="KW-0479">Metal-binding</keyword>
<dbReference type="InterPro" id="IPR004183">
    <property type="entry name" value="Xdiol_dOase_suB"/>
</dbReference>
<proteinExistence type="inferred from homology"/>
<evidence type="ECO:0000259" key="6">
    <source>
        <dbReference type="Pfam" id="PF02900"/>
    </source>
</evidence>
<dbReference type="AlphaFoldDB" id="A0A328FIM7"/>
<keyword evidence="5" id="KW-0560">Oxidoreductase</keyword>
<gene>
    <name evidence="8" type="ORF">DO021_03310</name>
    <name evidence="7" type="ORF">EYB58_07155</name>
</gene>
<keyword evidence="4" id="KW-0862">Zinc</keyword>
<dbReference type="Pfam" id="PF02900">
    <property type="entry name" value="LigB"/>
    <property type="match status" value="1"/>
</dbReference>
<dbReference type="CDD" id="cd07363">
    <property type="entry name" value="45_DOPA_Dioxygenase"/>
    <property type="match status" value="1"/>
</dbReference>
<dbReference type="GO" id="GO:0008198">
    <property type="term" value="F:ferrous iron binding"/>
    <property type="evidence" value="ECO:0007669"/>
    <property type="project" value="InterPro"/>
</dbReference>